<evidence type="ECO:0000256" key="2">
    <source>
        <dbReference type="ARBA" id="ARBA00023200"/>
    </source>
</evidence>
<dbReference type="Gene3D" id="3.15.30.10">
    <property type="entry name" value="putative capsid protein of prophage domain like"/>
    <property type="match status" value="1"/>
</dbReference>
<dbReference type="GO" id="GO:0019028">
    <property type="term" value="C:viral capsid"/>
    <property type="evidence" value="ECO:0007669"/>
    <property type="project" value="UniProtKB-KW"/>
</dbReference>
<evidence type="ECO:0000313" key="3">
    <source>
        <dbReference type="EMBL" id="DAE15801.1"/>
    </source>
</evidence>
<reference evidence="3" key="1">
    <citation type="journal article" date="2021" name="Proc. Natl. Acad. Sci. U.S.A.">
        <title>A Catalog of Tens of Thousands of Viruses from Human Metagenomes Reveals Hidden Associations with Chronic Diseases.</title>
        <authorList>
            <person name="Tisza M.J."/>
            <person name="Buck C.B."/>
        </authorList>
    </citation>
    <scope>NUCLEOTIDE SEQUENCE</scope>
    <source>
        <strain evidence="3">Ctu9a31</strain>
    </source>
</reference>
<name>A0A8S5QAH6_9CAUD</name>
<sequence length="357" mass="39850">MLINEVLDSKSIALSATENASNQIPYLGLQWFPERKKQGLDLSWIKTHKGLPVSLAPSTFDTIPTLRAREGLSKEKTQMAFFREGMTVGEEEMLEIERIQSADDPYLASALSSVYDDTNNLVSGAEVVPERMRMSLLATSAGHPVIAIVSDGVQYAYDYDKDGSYAKDHYAKLSGTSMWSDTANSKPLTDLNNARKKLQKQGKIARYALMNSNTFQYLLDNAQIRNSILAQNLTATIEVDDDTVVSVVQKRTKLTIVLYDKMYIDDDGKEQYFYPDNKVTLLPEGNLGNTWFGTTPEERTARQVADVDVTVYGTGITVATKTEYGPPMKMSTFASEVVLPSYENMDSTFVYEVHSEE</sequence>
<proteinExistence type="predicted"/>
<dbReference type="EMBL" id="BK015613">
    <property type="protein sequence ID" value="DAE15801.1"/>
    <property type="molecule type" value="Genomic_DNA"/>
</dbReference>
<dbReference type="InterPro" id="IPR005564">
    <property type="entry name" value="Major_capsid_GpE"/>
</dbReference>
<protein>
    <submittedName>
        <fullName evidence="3">Capsid protein</fullName>
    </submittedName>
</protein>
<dbReference type="Gene3D" id="3.30.1930.10">
    <property type="entry name" value="capsid protein of prophage domain"/>
    <property type="match status" value="1"/>
</dbReference>
<organism evidence="3">
    <name type="scientific">Siphoviridae sp. ctu9a31</name>
    <dbReference type="NCBI Taxonomy" id="2825712"/>
    <lineage>
        <taxon>Viruses</taxon>
        <taxon>Duplodnaviria</taxon>
        <taxon>Heunggongvirae</taxon>
        <taxon>Uroviricota</taxon>
        <taxon>Caudoviricetes</taxon>
    </lineage>
</organism>
<dbReference type="Pfam" id="PF03864">
    <property type="entry name" value="Phage_cap_E"/>
    <property type="match status" value="1"/>
</dbReference>
<keyword evidence="1" id="KW-0167">Capsid protein</keyword>
<evidence type="ECO:0000256" key="1">
    <source>
        <dbReference type="ARBA" id="ARBA00022561"/>
    </source>
</evidence>
<keyword evidence="1" id="KW-0946">Virion</keyword>
<keyword evidence="2" id="KW-1035">Host cytoplasm</keyword>
<accession>A0A8S5QAH6</accession>